<accession>A0A518FLZ0</accession>
<evidence type="ECO:0000256" key="1">
    <source>
        <dbReference type="SAM" id="SignalP"/>
    </source>
</evidence>
<feature type="domain" description="BPP" evidence="2">
    <location>
        <begin position="23"/>
        <end position="337"/>
    </location>
</feature>
<evidence type="ECO:0000313" key="3">
    <source>
        <dbReference type="EMBL" id="QDV17307.1"/>
    </source>
</evidence>
<feature type="signal peptide" evidence="1">
    <location>
        <begin position="1"/>
        <end position="22"/>
    </location>
</feature>
<evidence type="ECO:0000259" key="2">
    <source>
        <dbReference type="PROSITE" id="PS51662"/>
    </source>
</evidence>
<keyword evidence="1" id="KW-0732">Signal</keyword>
<dbReference type="EMBL" id="CP036317">
    <property type="protein sequence ID" value="QDV17307.1"/>
    <property type="molecule type" value="Genomic_DNA"/>
</dbReference>
<evidence type="ECO:0000313" key="4">
    <source>
        <dbReference type="Proteomes" id="UP000320839"/>
    </source>
</evidence>
<dbReference type="PROSITE" id="PS51662">
    <property type="entry name" value="BP_PHYTASE"/>
    <property type="match status" value="1"/>
</dbReference>
<organism evidence="3 4">
    <name type="scientific">Gimesia panareensis</name>
    <dbReference type="NCBI Taxonomy" id="2527978"/>
    <lineage>
        <taxon>Bacteria</taxon>
        <taxon>Pseudomonadati</taxon>
        <taxon>Planctomycetota</taxon>
        <taxon>Planctomycetia</taxon>
        <taxon>Planctomycetales</taxon>
        <taxon>Planctomycetaceae</taxon>
        <taxon>Gimesia</taxon>
    </lineage>
</organism>
<dbReference type="EC" id="3.1.3.8" evidence="3"/>
<dbReference type="AlphaFoldDB" id="A0A518FLZ0"/>
<protein>
    <submittedName>
        <fullName evidence="3">3-phytase</fullName>
        <ecNumber evidence="3">3.1.3.8</ecNumber>
    </submittedName>
</protein>
<feature type="chain" id="PRO_5021960491" evidence="1">
    <location>
        <begin position="23"/>
        <end position="340"/>
    </location>
</feature>
<dbReference type="Pfam" id="PF02333">
    <property type="entry name" value="Phytase"/>
    <property type="match status" value="1"/>
</dbReference>
<reference evidence="3 4" key="1">
    <citation type="submission" date="2019-02" db="EMBL/GenBank/DDBJ databases">
        <title>Deep-cultivation of Planctomycetes and their phenomic and genomic characterization uncovers novel biology.</title>
        <authorList>
            <person name="Wiegand S."/>
            <person name="Jogler M."/>
            <person name="Boedeker C."/>
            <person name="Pinto D."/>
            <person name="Vollmers J."/>
            <person name="Rivas-Marin E."/>
            <person name="Kohn T."/>
            <person name="Peeters S.H."/>
            <person name="Heuer A."/>
            <person name="Rast P."/>
            <person name="Oberbeckmann S."/>
            <person name="Bunk B."/>
            <person name="Jeske O."/>
            <person name="Meyerdierks A."/>
            <person name="Storesund J.E."/>
            <person name="Kallscheuer N."/>
            <person name="Luecker S."/>
            <person name="Lage O.M."/>
            <person name="Pohl T."/>
            <person name="Merkel B.J."/>
            <person name="Hornburger P."/>
            <person name="Mueller R.-W."/>
            <person name="Bruemmer F."/>
            <person name="Labrenz M."/>
            <person name="Spormann A.M."/>
            <person name="Op den Camp H."/>
            <person name="Overmann J."/>
            <person name="Amann R."/>
            <person name="Jetten M.S.M."/>
            <person name="Mascher T."/>
            <person name="Medema M.H."/>
            <person name="Devos D.P."/>
            <person name="Kaster A.-K."/>
            <person name="Ovreas L."/>
            <person name="Rohde M."/>
            <person name="Galperin M.Y."/>
            <person name="Jogler C."/>
        </authorList>
    </citation>
    <scope>NUCLEOTIDE SEQUENCE [LARGE SCALE GENOMIC DNA]</scope>
    <source>
        <strain evidence="3 4">Pan153</strain>
    </source>
</reference>
<dbReference type="Proteomes" id="UP000320839">
    <property type="component" value="Chromosome"/>
</dbReference>
<dbReference type="InterPro" id="IPR003431">
    <property type="entry name" value="B-propeller_Phytase"/>
</dbReference>
<gene>
    <name evidence="3" type="primary">phy</name>
    <name evidence="3" type="ORF">Pan153_19420</name>
</gene>
<dbReference type="SUPFAM" id="SSF50956">
    <property type="entry name" value="Thermostable phytase (3-phytase)"/>
    <property type="match status" value="1"/>
</dbReference>
<name>A0A518FLZ0_9PLAN</name>
<dbReference type="InterPro" id="IPR011042">
    <property type="entry name" value="6-blade_b-propeller_TolB-like"/>
</dbReference>
<keyword evidence="3" id="KW-0378">Hydrolase</keyword>
<proteinExistence type="predicted"/>
<dbReference type="GO" id="GO:0016158">
    <property type="term" value="F:inositol hexakisphosphate 3-phosphatase activity"/>
    <property type="evidence" value="ECO:0007669"/>
    <property type="project" value="UniProtKB-EC"/>
</dbReference>
<sequence precursor="true">MFFRYFLILSTCLLNQPLATLSAGDPAATVPLVEPEFVCKALTGKDQDDMCVWVHPEDPALSVIVTADKAAGQLFVYDLTGRQLHSVKAEKPGNIDLRAEFPLGGEQVPLVVCNQREGELKLLAFCLDPQTRNLVRVDNGQILTKSNYGGTLYHSSKTGKFYFFSTTKDDGVEQFELFDDGTGKVAGKKVRQWPVGQSEGAVADDEAGVVYIGEEEGGVWKVAAEPDRSDKRELIIKIGEHGLKGDVEGLALYSPPEGKSYLILSDQGRSRFMVFDRGADYRYVGAFAVKGATDTDGIEALPVKLGAEFPKGLFACHTDRGSRNTIVVSWKKIAEALQLP</sequence>
<dbReference type="Gene3D" id="2.120.10.30">
    <property type="entry name" value="TolB, C-terminal domain"/>
    <property type="match status" value="1"/>
</dbReference>